<evidence type="ECO:0000259" key="9">
    <source>
        <dbReference type="Pfam" id="PF13231"/>
    </source>
</evidence>
<keyword evidence="6 8" id="KW-1133">Transmembrane helix</keyword>
<feature type="transmembrane region" description="Helical" evidence="8">
    <location>
        <begin position="396"/>
        <end position="413"/>
    </location>
</feature>
<evidence type="ECO:0000256" key="5">
    <source>
        <dbReference type="ARBA" id="ARBA00022692"/>
    </source>
</evidence>
<dbReference type="PANTHER" id="PTHR33908:SF11">
    <property type="entry name" value="MEMBRANE PROTEIN"/>
    <property type="match status" value="1"/>
</dbReference>
<dbReference type="GO" id="GO:0016763">
    <property type="term" value="F:pentosyltransferase activity"/>
    <property type="evidence" value="ECO:0007669"/>
    <property type="project" value="TreeGrafter"/>
</dbReference>
<proteinExistence type="predicted"/>
<feature type="transmembrane region" description="Helical" evidence="8">
    <location>
        <begin position="369"/>
        <end position="390"/>
    </location>
</feature>
<evidence type="ECO:0000256" key="8">
    <source>
        <dbReference type="SAM" id="Phobius"/>
    </source>
</evidence>
<comment type="subcellular location">
    <subcellularLocation>
        <location evidence="1">Cell membrane</location>
        <topology evidence="1">Multi-pass membrane protein</topology>
    </subcellularLocation>
</comment>
<dbReference type="GO" id="GO:0009103">
    <property type="term" value="P:lipopolysaccharide biosynthetic process"/>
    <property type="evidence" value="ECO:0007669"/>
    <property type="project" value="UniProtKB-ARBA"/>
</dbReference>
<organism evidence="10 11">
    <name type="scientific">Lignipirellula cremea</name>
    <dbReference type="NCBI Taxonomy" id="2528010"/>
    <lineage>
        <taxon>Bacteria</taxon>
        <taxon>Pseudomonadati</taxon>
        <taxon>Planctomycetota</taxon>
        <taxon>Planctomycetia</taxon>
        <taxon>Pirellulales</taxon>
        <taxon>Pirellulaceae</taxon>
        <taxon>Lignipirellula</taxon>
    </lineage>
</organism>
<protein>
    <recommendedName>
        <fullName evidence="9">Glycosyltransferase RgtA/B/C/D-like domain-containing protein</fullName>
    </recommendedName>
</protein>
<gene>
    <name evidence="10" type="ORF">Pla8534_35260</name>
</gene>
<dbReference type="AlphaFoldDB" id="A0A518DV52"/>
<evidence type="ECO:0000256" key="1">
    <source>
        <dbReference type="ARBA" id="ARBA00004651"/>
    </source>
</evidence>
<sequence>MPSLGRFWILLAVILAGALAVRVGGACWWQQRLGPEKKFEFPDSESYWGLAQAIAEGKPFELSEHQQVFRTPGYPMLLAPLFWIGGPDIGVMPARLLGAVLGVMTVGLIAGLTRRLFGDTAALAAAVIAALYPGAIGMSVFVLAEAAFCPLMILQLWLWVAAADRPGWKSAAALAASAGLVAGFATLVRPSWLLFTPFTAVVGFVFLRQRGRHLVVCGAMAAGLCLAMAPWWVRNYRVTGHFVPTTLQMGASLYDGLNLRADGGSDMRFVPEFSAAQRADDAAAGRSRDGFEYRLDRRLRDAAVAWARENPGQALGLAAIKVIRMWNLWPNFNDFRSWPMRLAVMAGYLPIMLGAVCGVMAFSRRGWPIALCCMPAFYFTCLHVVFVSSIRYRQPAVMALIVIAAAGWVEVIWPRIVGRRKDAAEPPDSTPAAAASG</sequence>
<evidence type="ECO:0000313" key="10">
    <source>
        <dbReference type="EMBL" id="QDU95709.1"/>
    </source>
</evidence>
<keyword evidence="2" id="KW-1003">Cell membrane</keyword>
<dbReference type="GO" id="GO:0005886">
    <property type="term" value="C:plasma membrane"/>
    <property type="evidence" value="ECO:0007669"/>
    <property type="project" value="UniProtKB-SubCell"/>
</dbReference>
<feature type="transmembrane region" description="Helical" evidence="8">
    <location>
        <begin position="214"/>
        <end position="233"/>
    </location>
</feature>
<accession>A0A518DV52</accession>
<dbReference type="Proteomes" id="UP000317648">
    <property type="component" value="Chromosome"/>
</dbReference>
<keyword evidence="7 8" id="KW-0472">Membrane</keyword>
<keyword evidence="5 8" id="KW-0812">Transmembrane</keyword>
<evidence type="ECO:0000256" key="7">
    <source>
        <dbReference type="ARBA" id="ARBA00023136"/>
    </source>
</evidence>
<feature type="transmembrane region" description="Helical" evidence="8">
    <location>
        <begin position="191"/>
        <end position="207"/>
    </location>
</feature>
<evidence type="ECO:0000256" key="2">
    <source>
        <dbReference type="ARBA" id="ARBA00022475"/>
    </source>
</evidence>
<keyword evidence="11" id="KW-1185">Reference proteome</keyword>
<feature type="transmembrane region" description="Helical" evidence="8">
    <location>
        <begin position="116"/>
        <end position="135"/>
    </location>
</feature>
<evidence type="ECO:0000256" key="6">
    <source>
        <dbReference type="ARBA" id="ARBA00022989"/>
    </source>
</evidence>
<name>A0A518DV52_9BACT</name>
<dbReference type="Pfam" id="PF13231">
    <property type="entry name" value="PMT_2"/>
    <property type="match status" value="1"/>
</dbReference>
<feature type="transmembrane region" description="Helical" evidence="8">
    <location>
        <begin position="342"/>
        <end position="362"/>
    </location>
</feature>
<evidence type="ECO:0000256" key="4">
    <source>
        <dbReference type="ARBA" id="ARBA00022679"/>
    </source>
</evidence>
<dbReference type="EMBL" id="CP036433">
    <property type="protein sequence ID" value="QDU95709.1"/>
    <property type="molecule type" value="Genomic_DNA"/>
</dbReference>
<evidence type="ECO:0000256" key="3">
    <source>
        <dbReference type="ARBA" id="ARBA00022676"/>
    </source>
</evidence>
<feature type="domain" description="Glycosyltransferase RgtA/B/C/D-like" evidence="9">
    <location>
        <begin position="92"/>
        <end position="227"/>
    </location>
</feature>
<dbReference type="KEGG" id="lcre:Pla8534_35260"/>
<dbReference type="RefSeq" id="WP_145054416.1">
    <property type="nucleotide sequence ID" value="NZ_CP036433.1"/>
</dbReference>
<feature type="transmembrane region" description="Helical" evidence="8">
    <location>
        <begin position="89"/>
        <end position="109"/>
    </location>
</feature>
<keyword evidence="3" id="KW-0328">Glycosyltransferase</keyword>
<keyword evidence="4" id="KW-0808">Transferase</keyword>
<dbReference type="OrthoDB" id="232864at2"/>
<reference evidence="10 11" key="1">
    <citation type="submission" date="2019-02" db="EMBL/GenBank/DDBJ databases">
        <title>Deep-cultivation of Planctomycetes and their phenomic and genomic characterization uncovers novel biology.</title>
        <authorList>
            <person name="Wiegand S."/>
            <person name="Jogler M."/>
            <person name="Boedeker C."/>
            <person name="Pinto D."/>
            <person name="Vollmers J."/>
            <person name="Rivas-Marin E."/>
            <person name="Kohn T."/>
            <person name="Peeters S.H."/>
            <person name="Heuer A."/>
            <person name="Rast P."/>
            <person name="Oberbeckmann S."/>
            <person name="Bunk B."/>
            <person name="Jeske O."/>
            <person name="Meyerdierks A."/>
            <person name="Storesund J.E."/>
            <person name="Kallscheuer N."/>
            <person name="Luecker S."/>
            <person name="Lage O.M."/>
            <person name="Pohl T."/>
            <person name="Merkel B.J."/>
            <person name="Hornburger P."/>
            <person name="Mueller R.-W."/>
            <person name="Bruemmer F."/>
            <person name="Labrenz M."/>
            <person name="Spormann A.M."/>
            <person name="Op den Camp H."/>
            <person name="Overmann J."/>
            <person name="Amann R."/>
            <person name="Jetten M.S.M."/>
            <person name="Mascher T."/>
            <person name="Medema M.H."/>
            <person name="Devos D.P."/>
            <person name="Kaster A.-K."/>
            <person name="Ovreas L."/>
            <person name="Rohde M."/>
            <person name="Galperin M.Y."/>
            <person name="Jogler C."/>
        </authorList>
    </citation>
    <scope>NUCLEOTIDE SEQUENCE [LARGE SCALE GENOMIC DNA]</scope>
    <source>
        <strain evidence="10 11">Pla85_3_4</strain>
    </source>
</reference>
<evidence type="ECO:0000313" key="11">
    <source>
        <dbReference type="Proteomes" id="UP000317648"/>
    </source>
</evidence>
<dbReference type="InterPro" id="IPR038731">
    <property type="entry name" value="RgtA/B/C-like"/>
</dbReference>
<dbReference type="InterPro" id="IPR050297">
    <property type="entry name" value="LipidA_mod_glycosyltrf_83"/>
</dbReference>
<dbReference type="PANTHER" id="PTHR33908">
    <property type="entry name" value="MANNOSYLTRANSFERASE YKCB-RELATED"/>
    <property type="match status" value="1"/>
</dbReference>